<reference evidence="1" key="1">
    <citation type="journal article" date="2021" name="PLoS Genet.">
        <title>Mobile Type VI secretion system loci of the gut Bacteroidales display extensive intra-ecosystem transfer, multi-species spread and geographical clustering.</title>
        <authorList>
            <person name="Garcia-Bayona L."/>
            <person name="Coyne M.J."/>
            <person name="Comstock L.E."/>
        </authorList>
    </citation>
    <scope>NUCLEOTIDE SEQUENCE</scope>
    <source>
        <strain evidence="1">CL11T00C20</strain>
    </source>
</reference>
<dbReference type="AlphaFoldDB" id="A0A975KH32"/>
<dbReference type="Proteomes" id="UP000679226">
    <property type="component" value="Chromosome"/>
</dbReference>
<accession>A0A975KH32</accession>
<protein>
    <submittedName>
        <fullName evidence="1">Cupin_WbuC: cupin fold metalloprotein, WbuC family</fullName>
    </submittedName>
</protein>
<name>A0A975KH32_9BACE</name>
<dbReference type="InterPro" id="IPR011051">
    <property type="entry name" value="RmlC_Cupin_sf"/>
</dbReference>
<gene>
    <name evidence="1" type="ORF">INE88_02801</name>
</gene>
<proteinExistence type="predicted"/>
<sequence>MKNIIKVEYNGVELGAIIRSTYHNSGIGFFSNDNDGLQLGYMNRPDDYIILPHTHNKIKREVFFTEEILFIRSGMIRVDFYDDNQQYIESYIVRSGDIVILKSGGHGFKVIERADIFEVKQGPYLGTLDKIRFESIADSMANIIE</sequence>
<dbReference type="EMBL" id="CP072227">
    <property type="protein sequence ID" value="QUT45977.1"/>
    <property type="molecule type" value="Genomic_DNA"/>
</dbReference>
<dbReference type="KEGG" id="beg:INE88_02801"/>
<evidence type="ECO:0000313" key="1">
    <source>
        <dbReference type="EMBL" id="QUT45977.1"/>
    </source>
</evidence>
<dbReference type="SUPFAM" id="SSF51182">
    <property type="entry name" value="RmlC-like cupins"/>
    <property type="match status" value="1"/>
</dbReference>
<evidence type="ECO:0000313" key="2">
    <source>
        <dbReference type="Proteomes" id="UP000679226"/>
    </source>
</evidence>
<dbReference type="RefSeq" id="WP_229074440.1">
    <property type="nucleotide sequence ID" value="NZ_CP072227.1"/>
</dbReference>
<organism evidence="1 2">
    <name type="scientific">Bacteroides eggerthii</name>
    <dbReference type="NCBI Taxonomy" id="28111"/>
    <lineage>
        <taxon>Bacteria</taxon>
        <taxon>Pseudomonadati</taxon>
        <taxon>Bacteroidota</taxon>
        <taxon>Bacteroidia</taxon>
        <taxon>Bacteroidales</taxon>
        <taxon>Bacteroidaceae</taxon>
        <taxon>Bacteroides</taxon>
    </lineage>
</organism>